<dbReference type="AlphaFoldDB" id="A0A0E9S9G9"/>
<proteinExistence type="predicted"/>
<reference evidence="1" key="1">
    <citation type="submission" date="2014-11" db="EMBL/GenBank/DDBJ databases">
        <authorList>
            <person name="Amaro Gonzalez C."/>
        </authorList>
    </citation>
    <scope>NUCLEOTIDE SEQUENCE</scope>
</reference>
<evidence type="ECO:0000313" key="1">
    <source>
        <dbReference type="EMBL" id="JAH37183.1"/>
    </source>
</evidence>
<reference evidence="1" key="2">
    <citation type="journal article" date="2015" name="Fish Shellfish Immunol.">
        <title>Early steps in the European eel (Anguilla anguilla)-Vibrio vulnificus interaction in the gills: Role of the RtxA13 toxin.</title>
        <authorList>
            <person name="Callol A."/>
            <person name="Pajuelo D."/>
            <person name="Ebbesson L."/>
            <person name="Teles M."/>
            <person name="MacKenzie S."/>
            <person name="Amaro C."/>
        </authorList>
    </citation>
    <scope>NUCLEOTIDE SEQUENCE</scope>
</reference>
<accession>A0A0E9S9G9</accession>
<sequence length="37" mass="4116">MQATHTRGTSASTKIDSNLCRATLLEDHLHSRSMQNC</sequence>
<protein>
    <submittedName>
        <fullName evidence="1">Uncharacterized protein</fullName>
    </submittedName>
</protein>
<organism evidence="1">
    <name type="scientific">Anguilla anguilla</name>
    <name type="common">European freshwater eel</name>
    <name type="synonym">Muraena anguilla</name>
    <dbReference type="NCBI Taxonomy" id="7936"/>
    <lineage>
        <taxon>Eukaryota</taxon>
        <taxon>Metazoa</taxon>
        <taxon>Chordata</taxon>
        <taxon>Craniata</taxon>
        <taxon>Vertebrata</taxon>
        <taxon>Euteleostomi</taxon>
        <taxon>Actinopterygii</taxon>
        <taxon>Neopterygii</taxon>
        <taxon>Teleostei</taxon>
        <taxon>Anguilliformes</taxon>
        <taxon>Anguillidae</taxon>
        <taxon>Anguilla</taxon>
    </lineage>
</organism>
<name>A0A0E9S9G9_ANGAN</name>
<dbReference type="EMBL" id="GBXM01071394">
    <property type="protein sequence ID" value="JAH37183.1"/>
    <property type="molecule type" value="Transcribed_RNA"/>
</dbReference>